<dbReference type="InterPro" id="IPR051625">
    <property type="entry name" value="Signaling_Regulatory_Domain"/>
</dbReference>
<evidence type="ECO:0000313" key="2">
    <source>
        <dbReference type="EMBL" id="RRT46623.1"/>
    </source>
</evidence>
<evidence type="ECO:0000256" key="1">
    <source>
        <dbReference type="ARBA" id="ARBA00022737"/>
    </source>
</evidence>
<dbReference type="SUPFAM" id="SSF50985">
    <property type="entry name" value="RCC1/BLIP-II"/>
    <property type="match status" value="1"/>
</dbReference>
<comment type="caution">
    <text evidence="2">The sequence shown here is derived from an EMBL/GenBank/DDBJ whole genome shotgun (WGS) entry which is preliminary data.</text>
</comment>
<reference evidence="2 3" key="1">
    <citation type="journal article" date="2014" name="Agronomy (Basel)">
        <title>A Draft Genome Sequence for Ensete ventricosum, the Drought-Tolerant Tree Against Hunger.</title>
        <authorList>
            <person name="Harrison J."/>
            <person name="Moore K.A."/>
            <person name="Paszkiewicz K."/>
            <person name="Jones T."/>
            <person name="Grant M."/>
            <person name="Ambacheew D."/>
            <person name="Muzemil S."/>
            <person name="Studholme D.J."/>
        </authorList>
    </citation>
    <scope>NUCLEOTIDE SEQUENCE [LARGE SCALE GENOMIC DNA]</scope>
</reference>
<proteinExistence type="predicted"/>
<dbReference type="Proteomes" id="UP000287651">
    <property type="component" value="Unassembled WGS sequence"/>
</dbReference>
<dbReference type="PANTHER" id="PTHR22872:SF2">
    <property type="entry name" value="INHIBITOR OF BRUTON TYROSINE KINASE"/>
    <property type="match status" value="1"/>
</dbReference>
<accession>A0A426Y4E2</accession>
<dbReference type="InterPro" id="IPR000408">
    <property type="entry name" value="Reg_chr_condens"/>
</dbReference>
<dbReference type="PROSITE" id="PS00626">
    <property type="entry name" value="RCC1_2"/>
    <property type="match status" value="1"/>
</dbReference>
<evidence type="ECO:0000313" key="3">
    <source>
        <dbReference type="Proteomes" id="UP000287651"/>
    </source>
</evidence>
<organism evidence="2 3">
    <name type="scientific">Ensete ventricosum</name>
    <name type="common">Abyssinian banana</name>
    <name type="synonym">Musa ensete</name>
    <dbReference type="NCBI Taxonomy" id="4639"/>
    <lineage>
        <taxon>Eukaryota</taxon>
        <taxon>Viridiplantae</taxon>
        <taxon>Streptophyta</taxon>
        <taxon>Embryophyta</taxon>
        <taxon>Tracheophyta</taxon>
        <taxon>Spermatophyta</taxon>
        <taxon>Magnoliopsida</taxon>
        <taxon>Liliopsida</taxon>
        <taxon>Zingiberales</taxon>
        <taxon>Musaceae</taxon>
        <taxon>Ensete</taxon>
    </lineage>
</organism>
<dbReference type="InterPro" id="IPR009091">
    <property type="entry name" value="RCC1/BLIP-II"/>
</dbReference>
<dbReference type="Gene3D" id="2.130.10.30">
    <property type="entry name" value="Regulator of chromosome condensation 1/beta-lactamase-inhibitor protein II"/>
    <property type="match status" value="1"/>
</dbReference>
<name>A0A426Y4E2_ENSVE</name>
<keyword evidence="1" id="KW-0677">Repeat</keyword>
<sequence length="145" mass="15931">MQMQVTTGRYHTLLVHNSSVYSCGSNLCGVLGHGQDTTQCAAFSRINFPSLSHVIHISASHNHAAFITLSGEVFTCGDNSSFCCGHGEVGRTIFKPSRIEALKGIPCKQVYLHHHSKCTNVLPNEYVVVHTPHFQHREISCIIVS</sequence>
<dbReference type="AlphaFoldDB" id="A0A426Y4E2"/>
<protein>
    <submittedName>
        <fullName evidence="2">Uncharacterized protein</fullName>
    </submittedName>
</protein>
<gene>
    <name evidence="2" type="ORF">B296_00052650</name>
</gene>
<dbReference type="Pfam" id="PF00415">
    <property type="entry name" value="RCC1"/>
    <property type="match status" value="2"/>
</dbReference>
<dbReference type="EMBL" id="AMZH03015067">
    <property type="protein sequence ID" value="RRT46623.1"/>
    <property type="molecule type" value="Genomic_DNA"/>
</dbReference>
<dbReference type="PANTHER" id="PTHR22872">
    <property type="entry name" value="BTK-BINDING PROTEIN-RELATED"/>
    <property type="match status" value="1"/>
</dbReference>